<evidence type="ECO:0000256" key="1">
    <source>
        <dbReference type="SAM" id="MobiDB-lite"/>
    </source>
</evidence>
<feature type="region of interest" description="Disordered" evidence="1">
    <location>
        <begin position="1"/>
        <end position="61"/>
    </location>
</feature>
<organism evidence="2 3">
    <name type="scientific">Nesidiocoris tenuis</name>
    <dbReference type="NCBI Taxonomy" id="355587"/>
    <lineage>
        <taxon>Eukaryota</taxon>
        <taxon>Metazoa</taxon>
        <taxon>Ecdysozoa</taxon>
        <taxon>Arthropoda</taxon>
        <taxon>Hexapoda</taxon>
        <taxon>Insecta</taxon>
        <taxon>Pterygota</taxon>
        <taxon>Neoptera</taxon>
        <taxon>Paraneoptera</taxon>
        <taxon>Hemiptera</taxon>
        <taxon>Heteroptera</taxon>
        <taxon>Panheteroptera</taxon>
        <taxon>Cimicomorpha</taxon>
        <taxon>Miridae</taxon>
        <taxon>Dicyphina</taxon>
        <taxon>Nesidiocoris</taxon>
    </lineage>
</organism>
<feature type="compositionally biased region" description="Basic and acidic residues" evidence="1">
    <location>
        <begin position="22"/>
        <end position="43"/>
    </location>
</feature>
<proteinExistence type="predicted"/>
<sequence>MLQKKPLITIDDETVPTSLETDECHPHDPERNSIHGHISRESQTDDLQTDQPHNSECHSLPGPVSQLIHCLDATSIQKEAGTENPARKNASHPHTQPETSSSQKNLSPAPEEITELHPEIENTSLHKNDLRGLDEGWGSDLYGTNLLLKAAEEIEKSGVTMSDHNYSSQKIIPIIMSLDEDPGKNNTNFPSIRQHGVIFKERKYPITHEGKFILILDIRKSVAVSETAMGALMDRVIPQNTYSIEKIGRNRYSVSVETWE</sequence>
<evidence type="ECO:0000313" key="2">
    <source>
        <dbReference type="EMBL" id="CAA9999825.1"/>
    </source>
</evidence>
<keyword evidence="3" id="KW-1185">Reference proteome</keyword>
<dbReference type="Proteomes" id="UP000479000">
    <property type="component" value="Unassembled WGS sequence"/>
</dbReference>
<feature type="non-terminal residue" evidence="2">
    <location>
        <position position="260"/>
    </location>
</feature>
<feature type="compositionally biased region" description="Polar residues" evidence="1">
    <location>
        <begin position="45"/>
        <end position="54"/>
    </location>
</feature>
<dbReference type="EMBL" id="CADCXU010009059">
    <property type="protein sequence ID" value="CAA9999825.1"/>
    <property type="molecule type" value="Genomic_DNA"/>
</dbReference>
<reference evidence="2 3" key="1">
    <citation type="submission" date="2020-02" db="EMBL/GenBank/DDBJ databases">
        <authorList>
            <person name="Ferguson B K."/>
        </authorList>
    </citation>
    <scope>NUCLEOTIDE SEQUENCE [LARGE SCALE GENOMIC DNA]</scope>
</reference>
<feature type="compositionally biased region" description="Polar residues" evidence="1">
    <location>
        <begin position="92"/>
        <end position="106"/>
    </location>
</feature>
<protein>
    <submittedName>
        <fullName evidence="2">Uncharacterized protein</fullName>
    </submittedName>
</protein>
<gene>
    <name evidence="2" type="ORF">NTEN_LOCUS6064</name>
</gene>
<dbReference type="AlphaFoldDB" id="A0A6H5GAA1"/>
<accession>A0A6H5GAA1</accession>
<name>A0A6H5GAA1_9HEMI</name>
<feature type="region of interest" description="Disordered" evidence="1">
    <location>
        <begin position="81"/>
        <end position="111"/>
    </location>
</feature>
<evidence type="ECO:0000313" key="3">
    <source>
        <dbReference type="Proteomes" id="UP000479000"/>
    </source>
</evidence>